<dbReference type="InterPro" id="IPR005119">
    <property type="entry name" value="LysR_subst-bd"/>
</dbReference>
<reference evidence="7 8" key="1">
    <citation type="submission" date="2019-12" db="EMBL/GenBank/DDBJ databases">
        <title>Rhizobium genotypes associated with high levels of biological nitrogen fixation by grain legumes in a temperate-maritime cropping system.</title>
        <authorList>
            <person name="Maluk M."/>
            <person name="Francesc Ferrando Molina F."/>
            <person name="Lopez Del Egido L."/>
            <person name="Lafos M."/>
            <person name="Langarica-Fuentes A."/>
            <person name="Gebre Yohannes G."/>
            <person name="Young M.W."/>
            <person name="Martin P."/>
            <person name="Gantlett R."/>
            <person name="Kenicer G."/>
            <person name="Hawes C."/>
            <person name="Begg G.S."/>
            <person name="Quilliam R.S."/>
            <person name="Squire G.R."/>
            <person name="Poole P.S."/>
            <person name="Young P.W."/>
            <person name="Iannetta P.M."/>
            <person name="James E.K."/>
        </authorList>
    </citation>
    <scope>NUCLEOTIDE SEQUENCE [LARGE SCALE GENOMIC DNA]</scope>
    <source>
        <strain evidence="7 8">JHI1118</strain>
    </source>
</reference>
<proteinExistence type="inferred from homology"/>
<feature type="domain" description="HTH lysR-type" evidence="6">
    <location>
        <begin position="9"/>
        <end position="66"/>
    </location>
</feature>
<evidence type="ECO:0000259" key="6">
    <source>
        <dbReference type="PROSITE" id="PS50931"/>
    </source>
</evidence>
<keyword evidence="2" id="KW-0805">Transcription regulation</keyword>
<comment type="similarity">
    <text evidence="1">Belongs to the LysR transcriptional regulatory family.</text>
</comment>
<dbReference type="RefSeq" id="WP_163992780.1">
    <property type="nucleotide sequence ID" value="NZ_WUEY01000024.1"/>
</dbReference>
<organism evidence="7 8">
    <name type="scientific">Rhizobium lusitanum</name>
    <dbReference type="NCBI Taxonomy" id="293958"/>
    <lineage>
        <taxon>Bacteria</taxon>
        <taxon>Pseudomonadati</taxon>
        <taxon>Pseudomonadota</taxon>
        <taxon>Alphaproteobacteria</taxon>
        <taxon>Hyphomicrobiales</taxon>
        <taxon>Rhizobiaceae</taxon>
        <taxon>Rhizobium/Agrobacterium group</taxon>
        <taxon>Rhizobium</taxon>
    </lineage>
</organism>
<dbReference type="Proteomes" id="UP000483035">
    <property type="component" value="Unassembled WGS sequence"/>
</dbReference>
<dbReference type="InterPro" id="IPR036388">
    <property type="entry name" value="WH-like_DNA-bd_sf"/>
</dbReference>
<dbReference type="InterPro" id="IPR036390">
    <property type="entry name" value="WH_DNA-bd_sf"/>
</dbReference>
<protein>
    <submittedName>
        <fullName evidence="7">LysR family transcriptional regulator</fullName>
    </submittedName>
</protein>
<dbReference type="GO" id="GO:0043565">
    <property type="term" value="F:sequence-specific DNA binding"/>
    <property type="evidence" value="ECO:0007669"/>
    <property type="project" value="TreeGrafter"/>
</dbReference>
<dbReference type="Gene3D" id="3.40.190.290">
    <property type="match status" value="1"/>
</dbReference>
<sequence length="302" mass="33416">MNDADVKGVTVRHLEIFRAIMEAGSARMAAKRLGITQSAVSQALKHLEHLTKTSLFDRTDYRLVATGPANRLYRLTNQLFYEVNRVEDVVSEAVSEERLVSIGVPHILGLTLIPQVVNSASRSDKNTIYKIAAGHYSEIVDRVISGQIQLGIARLPLDPQLLDWKPLSSARSICLLHPGHRLTEKDHVSITDLAGERLIAIERQHASAHMGSKSALYTMVEPDISIYFDAIGHEIAFVAQGNGVAVTNSFIASQCHAFDVVSRPFLPSGSYEYVIIWRKGRVLSNKAMDVIEAIFEAVNRPH</sequence>
<evidence type="ECO:0000256" key="1">
    <source>
        <dbReference type="ARBA" id="ARBA00009437"/>
    </source>
</evidence>
<comment type="caution">
    <text evidence="7">The sequence shown here is derived from an EMBL/GenBank/DDBJ whole genome shotgun (WGS) entry which is preliminary data.</text>
</comment>
<dbReference type="Pfam" id="PF00126">
    <property type="entry name" value="HTH_1"/>
    <property type="match status" value="1"/>
</dbReference>
<dbReference type="SUPFAM" id="SSF46785">
    <property type="entry name" value="Winged helix' DNA-binding domain"/>
    <property type="match status" value="1"/>
</dbReference>
<accession>A0A6L9UF49</accession>
<keyword evidence="3" id="KW-0238">DNA-binding</keyword>
<evidence type="ECO:0000256" key="5">
    <source>
        <dbReference type="ARBA" id="ARBA00023163"/>
    </source>
</evidence>
<evidence type="ECO:0000256" key="2">
    <source>
        <dbReference type="ARBA" id="ARBA00023015"/>
    </source>
</evidence>
<gene>
    <name evidence="7" type="ORF">GR212_30890</name>
</gene>
<dbReference type="PANTHER" id="PTHR30427:SF1">
    <property type="entry name" value="TRANSCRIPTIONAL ACTIVATOR PROTEIN LYSR"/>
    <property type="match status" value="1"/>
</dbReference>
<dbReference type="AlphaFoldDB" id="A0A6L9UF49"/>
<keyword evidence="4" id="KW-0010">Activator</keyword>
<dbReference type="SUPFAM" id="SSF53850">
    <property type="entry name" value="Periplasmic binding protein-like II"/>
    <property type="match status" value="1"/>
</dbReference>
<evidence type="ECO:0000313" key="7">
    <source>
        <dbReference type="EMBL" id="NEI73969.1"/>
    </source>
</evidence>
<dbReference type="GO" id="GO:0010628">
    <property type="term" value="P:positive regulation of gene expression"/>
    <property type="evidence" value="ECO:0007669"/>
    <property type="project" value="TreeGrafter"/>
</dbReference>
<dbReference type="Pfam" id="PF03466">
    <property type="entry name" value="LysR_substrate"/>
    <property type="match status" value="1"/>
</dbReference>
<dbReference type="InterPro" id="IPR000847">
    <property type="entry name" value="LysR_HTH_N"/>
</dbReference>
<dbReference type="Gene3D" id="1.10.10.10">
    <property type="entry name" value="Winged helix-like DNA-binding domain superfamily/Winged helix DNA-binding domain"/>
    <property type="match status" value="1"/>
</dbReference>
<dbReference type="EMBL" id="WUEY01000024">
    <property type="protein sequence ID" value="NEI73969.1"/>
    <property type="molecule type" value="Genomic_DNA"/>
</dbReference>
<evidence type="ECO:0000256" key="3">
    <source>
        <dbReference type="ARBA" id="ARBA00023125"/>
    </source>
</evidence>
<dbReference type="PROSITE" id="PS50931">
    <property type="entry name" value="HTH_LYSR"/>
    <property type="match status" value="1"/>
</dbReference>
<name>A0A6L9UF49_9HYPH</name>
<evidence type="ECO:0000256" key="4">
    <source>
        <dbReference type="ARBA" id="ARBA00023159"/>
    </source>
</evidence>
<evidence type="ECO:0000313" key="8">
    <source>
        <dbReference type="Proteomes" id="UP000483035"/>
    </source>
</evidence>
<dbReference type="PANTHER" id="PTHR30427">
    <property type="entry name" value="TRANSCRIPTIONAL ACTIVATOR PROTEIN LYSR"/>
    <property type="match status" value="1"/>
</dbReference>
<keyword evidence="5" id="KW-0804">Transcription</keyword>
<dbReference type="GO" id="GO:0003700">
    <property type="term" value="F:DNA-binding transcription factor activity"/>
    <property type="evidence" value="ECO:0007669"/>
    <property type="project" value="InterPro"/>
</dbReference>